<sequence>MKYVLLVFAVILVGCSSHSPLPDFTASGYLADRGAVRIWRKENQQQVAHLMTVFSPFNGDATEITDYNWQNGKLVAVERHIRGGKPDDVTLRFDHDGSLSFMQRQLAGRREAVSNDAVDLYKFDAQRMLKVSDTLASGRVMLKQGHWLSDGTVKTCQGTVVKPRFENSDRQHILQRQSASRQTLSIAWLDAPEGTQLLLVADEDYCKWEPKEADF</sequence>
<gene>
    <name evidence="2" type="ORF">ED28_07640</name>
</gene>
<feature type="signal peptide" evidence="1">
    <location>
        <begin position="1"/>
        <end position="19"/>
    </location>
</feature>
<keyword evidence="3" id="KW-1185">Reference proteome</keyword>
<dbReference type="AlphaFoldDB" id="A0A443IEN5"/>
<proteinExistence type="predicted"/>
<accession>A0A443IEN5</accession>
<feature type="chain" id="PRO_5019586588" evidence="1">
    <location>
        <begin position="20"/>
        <end position="215"/>
    </location>
</feature>
<dbReference type="Proteomes" id="UP000288794">
    <property type="component" value="Unassembled WGS sequence"/>
</dbReference>
<name>A0A443IEN5_9GAMM</name>
<dbReference type="InterPro" id="IPR010858">
    <property type="entry name" value="DUF1481"/>
</dbReference>
<evidence type="ECO:0000313" key="3">
    <source>
        <dbReference type="Proteomes" id="UP000288794"/>
    </source>
</evidence>
<dbReference type="Pfam" id="PF07356">
    <property type="entry name" value="DUF1481"/>
    <property type="match status" value="1"/>
</dbReference>
<dbReference type="PROSITE" id="PS51257">
    <property type="entry name" value="PROKAR_LIPOPROTEIN"/>
    <property type="match status" value="1"/>
</dbReference>
<organism evidence="2 3">
    <name type="scientific">[Pantoea] beijingensis</name>
    <dbReference type="NCBI Taxonomy" id="1324864"/>
    <lineage>
        <taxon>Bacteria</taxon>
        <taxon>Pseudomonadati</taxon>
        <taxon>Pseudomonadota</taxon>
        <taxon>Gammaproteobacteria</taxon>
        <taxon>Enterobacterales</taxon>
        <taxon>Erwiniaceae</taxon>
        <taxon>Erwinia</taxon>
    </lineage>
</organism>
<evidence type="ECO:0000256" key="1">
    <source>
        <dbReference type="SAM" id="SignalP"/>
    </source>
</evidence>
<dbReference type="EMBL" id="JMEE01000016">
    <property type="protein sequence ID" value="RWR02522.1"/>
    <property type="molecule type" value="Genomic_DNA"/>
</dbReference>
<protein>
    <submittedName>
        <fullName evidence="2">Membrane protein</fullName>
    </submittedName>
</protein>
<dbReference type="RefSeq" id="WP_128176742.1">
    <property type="nucleotide sequence ID" value="NZ_CP071409.1"/>
</dbReference>
<comment type="caution">
    <text evidence="2">The sequence shown here is derived from an EMBL/GenBank/DDBJ whole genome shotgun (WGS) entry which is preliminary data.</text>
</comment>
<keyword evidence="1" id="KW-0732">Signal</keyword>
<evidence type="ECO:0000313" key="2">
    <source>
        <dbReference type="EMBL" id="RWR02522.1"/>
    </source>
</evidence>
<reference evidence="2 3" key="1">
    <citation type="submission" date="2014-04" db="EMBL/GenBank/DDBJ databases">
        <title>Draft genome sequence of Pantoea beijingensis strain LMG 27579, an emerging pathogen to Pleurotus eryngii with potential industrial application.</title>
        <authorList>
            <person name="Xu F."/>
            <person name="Liu Y."/>
            <person name="Wang S."/>
            <person name="Yin Y."/>
            <person name="Ma Y."/>
            <person name="Zhao S."/>
            <person name="Rong C."/>
        </authorList>
    </citation>
    <scope>NUCLEOTIDE SEQUENCE [LARGE SCALE GENOMIC DNA]</scope>
    <source>
        <strain evidence="2 3">LMG 27579</strain>
    </source>
</reference>